<sequence length="190" mass="21006">MHINISDNASEFIPIKDERQYVENTQEVGVIKTTIRPDTEKHVLKKEEENTISEEEDFKDSLETVSLKKKSESGGGKCGNARNDNGNDQVVDDMTLDIVPVPDLQNVDNSDAESVASSSTNVSVLKQQTLTSCLTNIKSFGDTGIKRGQITNAIVFMIAKDGLPLNTVEKTGFRYLMKVVAPLKFQPEKQ</sequence>
<gene>
    <name evidence="2" type="ORF">BINO364_LOCUS5464</name>
</gene>
<dbReference type="AlphaFoldDB" id="A0A8J9UH23"/>
<evidence type="ECO:0000313" key="3">
    <source>
        <dbReference type="Proteomes" id="UP000838878"/>
    </source>
</evidence>
<proteinExistence type="predicted"/>
<evidence type="ECO:0000256" key="1">
    <source>
        <dbReference type="SAM" id="MobiDB-lite"/>
    </source>
</evidence>
<dbReference type="Proteomes" id="UP000838878">
    <property type="component" value="Chromosome 13"/>
</dbReference>
<feature type="non-terminal residue" evidence="2">
    <location>
        <position position="190"/>
    </location>
</feature>
<feature type="region of interest" description="Disordered" evidence="1">
    <location>
        <begin position="63"/>
        <end position="87"/>
    </location>
</feature>
<reference evidence="2" key="1">
    <citation type="submission" date="2021-12" db="EMBL/GenBank/DDBJ databases">
        <authorList>
            <person name="Martin H S."/>
        </authorList>
    </citation>
    <scope>NUCLEOTIDE SEQUENCE</scope>
</reference>
<dbReference type="OrthoDB" id="6923471at2759"/>
<evidence type="ECO:0000313" key="2">
    <source>
        <dbReference type="EMBL" id="CAH0719074.1"/>
    </source>
</evidence>
<protein>
    <submittedName>
        <fullName evidence="2">Uncharacterized protein</fullName>
    </submittedName>
</protein>
<keyword evidence="3" id="KW-1185">Reference proteome</keyword>
<accession>A0A8J9UH23</accession>
<organism evidence="2 3">
    <name type="scientific">Brenthis ino</name>
    <name type="common">lesser marbled fritillary</name>
    <dbReference type="NCBI Taxonomy" id="405034"/>
    <lineage>
        <taxon>Eukaryota</taxon>
        <taxon>Metazoa</taxon>
        <taxon>Ecdysozoa</taxon>
        <taxon>Arthropoda</taxon>
        <taxon>Hexapoda</taxon>
        <taxon>Insecta</taxon>
        <taxon>Pterygota</taxon>
        <taxon>Neoptera</taxon>
        <taxon>Endopterygota</taxon>
        <taxon>Lepidoptera</taxon>
        <taxon>Glossata</taxon>
        <taxon>Ditrysia</taxon>
        <taxon>Papilionoidea</taxon>
        <taxon>Nymphalidae</taxon>
        <taxon>Heliconiinae</taxon>
        <taxon>Argynnini</taxon>
        <taxon>Brenthis</taxon>
    </lineage>
</organism>
<name>A0A8J9UH23_9NEOP</name>
<dbReference type="EMBL" id="OV170233">
    <property type="protein sequence ID" value="CAH0719074.1"/>
    <property type="molecule type" value="Genomic_DNA"/>
</dbReference>